<evidence type="ECO:0000259" key="4">
    <source>
        <dbReference type="PROSITE" id="PS01358"/>
    </source>
</evidence>
<dbReference type="KEGG" id="psym:J1N51_01115"/>
<dbReference type="EMBL" id="CP072110">
    <property type="protein sequence ID" value="QTH64118.1"/>
    <property type="molecule type" value="Genomic_DNA"/>
</dbReference>
<protein>
    <submittedName>
        <fullName evidence="5">DUF2007 domain-containing protein</fullName>
    </submittedName>
</protein>
<evidence type="ECO:0000313" key="6">
    <source>
        <dbReference type="Proteomes" id="UP000682739"/>
    </source>
</evidence>
<reference evidence="5" key="1">
    <citation type="submission" date="2021-03" db="EMBL/GenBank/DDBJ databases">
        <title>Description of Psychrosphaera ytuae sp. nov. isolated from deep sea sediment of South China Sea.</title>
        <authorList>
            <person name="Zhang J."/>
            <person name="Xu X.-D."/>
        </authorList>
    </citation>
    <scope>NUCLEOTIDE SEQUENCE</scope>
    <source>
        <strain evidence="5">MTZ26</strain>
    </source>
</reference>
<proteinExistence type="predicted"/>
<evidence type="ECO:0000256" key="3">
    <source>
        <dbReference type="ARBA" id="ARBA00022833"/>
    </source>
</evidence>
<dbReference type="Gene3D" id="3.30.70.790">
    <property type="entry name" value="UreE, C-terminal domain"/>
    <property type="match status" value="1"/>
</dbReference>
<evidence type="ECO:0000256" key="2">
    <source>
        <dbReference type="ARBA" id="ARBA00022771"/>
    </source>
</evidence>
<keyword evidence="3" id="KW-0862">Zinc</keyword>
<gene>
    <name evidence="5" type="ORF">J1N51_01115</name>
</gene>
<dbReference type="PROSITE" id="PS01358">
    <property type="entry name" value="ZF_RANBP2_1"/>
    <property type="match status" value="1"/>
</dbReference>
<evidence type="ECO:0000256" key="1">
    <source>
        <dbReference type="ARBA" id="ARBA00022723"/>
    </source>
</evidence>
<keyword evidence="6" id="KW-1185">Reference proteome</keyword>
<feature type="domain" description="RanBP2-type" evidence="4">
    <location>
        <begin position="79"/>
        <end position="98"/>
    </location>
</feature>
<dbReference type="Pfam" id="PF09413">
    <property type="entry name" value="DUF2007"/>
    <property type="match status" value="1"/>
</dbReference>
<dbReference type="Proteomes" id="UP000682739">
    <property type="component" value="Chromosome"/>
</dbReference>
<dbReference type="RefSeq" id="WP_208832173.1">
    <property type="nucleotide sequence ID" value="NZ_CP072110.1"/>
</dbReference>
<dbReference type="InterPro" id="IPR055999">
    <property type="entry name" value="DUF7577"/>
</dbReference>
<evidence type="ECO:0000313" key="5">
    <source>
        <dbReference type="EMBL" id="QTH64118.1"/>
    </source>
</evidence>
<keyword evidence="2" id="KW-0863">Zinc-finger</keyword>
<dbReference type="Pfam" id="PF24463">
    <property type="entry name" value="DUF7577"/>
    <property type="match status" value="1"/>
</dbReference>
<name>A0A975DC23_9GAMM</name>
<dbReference type="InterPro" id="IPR001876">
    <property type="entry name" value="Znf_RanBP2"/>
</dbReference>
<organism evidence="5 6">
    <name type="scientific">Psychrosphaera ytuae</name>
    <dbReference type="NCBI Taxonomy" id="2820710"/>
    <lineage>
        <taxon>Bacteria</taxon>
        <taxon>Pseudomonadati</taxon>
        <taxon>Pseudomonadota</taxon>
        <taxon>Gammaproteobacteria</taxon>
        <taxon>Alteromonadales</taxon>
        <taxon>Pseudoalteromonadaceae</taxon>
        <taxon>Psychrosphaera</taxon>
    </lineage>
</organism>
<dbReference type="AlphaFoldDB" id="A0A975DC23"/>
<accession>A0A975DC23</accession>
<dbReference type="GO" id="GO:0008270">
    <property type="term" value="F:zinc ion binding"/>
    <property type="evidence" value="ECO:0007669"/>
    <property type="project" value="UniProtKB-KW"/>
</dbReference>
<keyword evidence="1" id="KW-0479">Metal-binding</keyword>
<sequence>MKRIFTCNNHLELQAFKEALNRVGIQHFVKNEYIFGAVGELPFTEAWPELWVVNEDQLEQAQQTCRETEQAMRADKPEWLCRHCGETNDGSFEFCWQCEHIVQNG</sequence>
<dbReference type="InterPro" id="IPR018551">
    <property type="entry name" value="DUF2007"/>
</dbReference>